<gene>
    <name evidence="2" type="ORF">MmiEs2_16400</name>
</gene>
<organism evidence="2 3">
    <name type="scientific">Methanimicrococcus stummii</name>
    <dbReference type="NCBI Taxonomy" id="3028294"/>
    <lineage>
        <taxon>Archaea</taxon>
        <taxon>Methanobacteriati</taxon>
        <taxon>Methanobacteriota</taxon>
        <taxon>Stenosarchaea group</taxon>
        <taxon>Methanomicrobia</taxon>
        <taxon>Methanosarcinales</taxon>
        <taxon>Methanosarcinaceae</taxon>
        <taxon>Methanimicrococcus</taxon>
    </lineage>
</organism>
<dbReference type="RefSeq" id="WP_316559387.1">
    <property type="nucleotide sequence ID" value="NZ_CP131062.1"/>
</dbReference>
<dbReference type="NCBIfam" id="NF011465">
    <property type="entry name" value="PRK14886.1-1"/>
    <property type="match status" value="1"/>
</dbReference>
<comment type="similarity">
    <text evidence="1">Belongs to the CGI121/TPRKB family.</text>
</comment>
<dbReference type="InterPro" id="IPR013926">
    <property type="entry name" value="CGI121/TPRKB"/>
</dbReference>
<proteinExistence type="inferred from homology"/>
<evidence type="ECO:0000256" key="1">
    <source>
        <dbReference type="ARBA" id="ARBA00005546"/>
    </source>
</evidence>
<dbReference type="SUPFAM" id="SSF143870">
    <property type="entry name" value="PF0523-like"/>
    <property type="match status" value="1"/>
</dbReference>
<dbReference type="KEGG" id="mees:MmiEs2_16400"/>
<dbReference type="InterPro" id="IPR036504">
    <property type="entry name" value="CGI121/TPRKB_sf"/>
</dbReference>
<accession>A0AA96VBL3</accession>
<dbReference type="Proteomes" id="UP001302662">
    <property type="component" value="Chromosome"/>
</dbReference>
<dbReference type="GeneID" id="85198106"/>
<reference evidence="2 3" key="1">
    <citation type="submission" date="2023-07" db="EMBL/GenBank/DDBJ databases">
        <title>Closed genome sequence of Methanimicrococcus sp. Es2.</title>
        <authorList>
            <person name="Protasov E."/>
            <person name="Platt K."/>
            <person name="Reeh H."/>
            <person name="Poehlein A."/>
            <person name="Daniel R."/>
            <person name="Brune A."/>
        </authorList>
    </citation>
    <scope>NUCLEOTIDE SEQUENCE [LARGE SCALE GENOMIC DNA]</scope>
    <source>
        <strain evidence="2 3">Es2</strain>
    </source>
</reference>
<dbReference type="InterPro" id="IPR016799">
    <property type="entry name" value="UCP022062"/>
</dbReference>
<sequence>MNTDEISILSGRFLIDDLPVFLQSLNDFSSKHNIKIQGFDARKIIDIDHLLFSIHRARESFSNGVNEAKDIGLEVLRFSSGQRKIDKSFSMGLIQGENRSVFVFFGASEECVQKAENAFKAEFGLSDFPEISPEEKKPFLMKQFDITEDELQTVGETRIKDLVLERVALVDVTR</sequence>
<evidence type="ECO:0000313" key="2">
    <source>
        <dbReference type="EMBL" id="WNY29411.1"/>
    </source>
</evidence>
<dbReference type="EMBL" id="CP131062">
    <property type="protein sequence ID" value="WNY29411.1"/>
    <property type="molecule type" value="Genomic_DNA"/>
</dbReference>
<name>A0AA96VBL3_9EURY</name>
<keyword evidence="3" id="KW-1185">Reference proteome</keyword>
<dbReference type="PIRSF" id="PIRSF022062">
    <property type="entry name" value="UCP022062"/>
    <property type="match status" value="1"/>
</dbReference>
<dbReference type="Pfam" id="PF08617">
    <property type="entry name" value="CGI-121"/>
    <property type="match status" value="1"/>
</dbReference>
<evidence type="ECO:0008006" key="4">
    <source>
        <dbReference type="Google" id="ProtNLM"/>
    </source>
</evidence>
<dbReference type="Gene3D" id="3.30.2380.10">
    <property type="entry name" value="CGI121/TPRKB"/>
    <property type="match status" value="1"/>
</dbReference>
<evidence type="ECO:0000313" key="3">
    <source>
        <dbReference type="Proteomes" id="UP001302662"/>
    </source>
</evidence>
<protein>
    <recommendedName>
        <fullName evidence="4">KEOPS complex subunit Cgi121</fullName>
    </recommendedName>
</protein>
<dbReference type="AlphaFoldDB" id="A0AA96VBL3"/>